<evidence type="ECO:0000313" key="3">
    <source>
        <dbReference type="Proteomes" id="UP000198500"/>
    </source>
</evidence>
<protein>
    <submittedName>
        <fullName evidence="2">Uncharacterized protein</fullName>
    </submittedName>
</protein>
<dbReference type="RefSeq" id="WP_092571281.1">
    <property type="nucleotide sequence ID" value="NZ_BMXH01000014.1"/>
</dbReference>
<gene>
    <name evidence="2" type="ORF">SAMN05443545_1086</name>
</gene>
<name>A0A1H3FFB9_9GAMM</name>
<dbReference type="OrthoDB" id="6158580at2"/>
<proteinExistence type="predicted"/>
<feature type="transmembrane region" description="Helical" evidence="1">
    <location>
        <begin position="168"/>
        <end position="185"/>
    </location>
</feature>
<keyword evidence="3" id="KW-1185">Reference proteome</keyword>
<keyword evidence="1" id="KW-1133">Transmembrane helix</keyword>
<reference evidence="2 3" key="1">
    <citation type="submission" date="2016-10" db="EMBL/GenBank/DDBJ databases">
        <authorList>
            <person name="de Groot N.N."/>
        </authorList>
    </citation>
    <scope>NUCLEOTIDE SEQUENCE [LARGE SCALE GENOMIC DNA]</scope>
    <source>
        <strain evidence="2 3">DSM 19219</strain>
    </source>
</reference>
<dbReference type="AlphaFoldDB" id="A0A1H3FFB9"/>
<keyword evidence="1" id="KW-0812">Transmembrane</keyword>
<feature type="transmembrane region" description="Helical" evidence="1">
    <location>
        <begin position="6"/>
        <end position="22"/>
    </location>
</feature>
<evidence type="ECO:0000256" key="1">
    <source>
        <dbReference type="SAM" id="Phobius"/>
    </source>
</evidence>
<feature type="transmembrane region" description="Helical" evidence="1">
    <location>
        <begin position="128"/>
        <end position="148"/>
    </location>
</feature>
<organism evidence="2 3">
    <name type="scientific">Aidingimonas halophila</name>
    <dbReference type="NCBI Taxonomy" id="574349"/>
    <lineage>
        <taxon>Bacteria</taxon>
        <taxon>Pseudomonadati</taxon>
        <taxon>Pseudomonadota</taxon>
        <taxon>Gammaproteobacteria</taxon>
        <taxon>Oceanospirillales</taxon>
        <taxon>Halomonadaceae</taxon>
        <taxon>Aidingimonas</taxon>
    </lineage>
</organism>
<sequence length="214" mass="24696">MFNYLVFFMIYAGITISIYQVYQAHYNQNFGDYDKRRDGKSQECRELCLKARQYEETGDASGFIQSVERIFGDNFDHRVALASVAEGGGEISLESLLRRKHNIVFDDKIRLVHMPGWKTDPPSKDIRGVMLSVIVTNCLLAIFLGGLSVYTVGYEVTLDFLAWTNDELVLMFVIYSLILVNYLVYRLDIYMYDIYQVGKLNDTFRVDRTGRPEG</sequence>
<evidence type="ECO:0000313" key="2">
    <source>
        <dbReference type="EMBL" id="SDX89575.1"/>
    </source>
</evidence>
<dbReference type="Proteomes" id="UP000198500">
    <property type="component" value="Unassembled WGS sequence"/>
</dbReference>
<accession>A0A1H3FFB9</accession>
<dbReference type="EMBL" id="FNNI01000008">
    <property type="protein sequence ID" value="SDX89575.1"/>
    <property type="molecule type" value="Genomic_DNA"/>
</dbReference>
<keyword evidence="1" id="KW-0472">Membrane</keyword>